<feature type="transmembrane region" description="Helical" evidence="6">
    <location>
        <begin position="309"/>
        <end position="326"/>
    </location>
</feature>
<evidence type="ECO:0000256" key="1">
    <source>
        <dbReference type="ARBA" id="ARBA00004141"/>
    </source>
</evidence>
<dbReference type="PANTHER" id="PTHR30569">
    <property type="entry name" value="CYTOSINE TRANSPORTER CODB"/>
    <property type="match status" value="1"/>
</dbReference>
<feature type="transmembrane region" description="Helical" evidence="6">
    <location>
        <begin position="365"/>
        <end position="388"/>
    </location>
</feature>
<dbReference type="AlphaFoldDB" id="A0A1I3DYV6"/>
<dbReference type="GO" id="GO:0015209">
    <property type="term" value="F:cytosine transmembrane transporter activity"/>
    <property type="evidence" value="ECO:0007669"/>
    <property type="project" value="InterPro"/>
</dbReference>
<dbReference type="PANTHER" id="PTHR30569:SF0">
    <property type="entry name" value="CYTOSINE PERMEASE"/>
    <property type="match status" value="1"/>
</dbReference>
<sequence>MSQAPQDSDYPLSEVPSGARKGLLSTSVLLFGFTFFTATMFAGGKIGMAFDFKTLIWAAVLGNLLLGLYAAALGLIACRSGLNSVLMGRFCFGEMGSKLSDFLLGFTQIGWYAWGTATIALVLVRLLGLPEGLTIPLMVLFGFGFCITAFIGYRGLDLLSRVAVPAMLVLLVSSLWIATRDAGGWTALLAIEPKDSMTLSMAITLVFGTFVSGATQATNWTRFAKSGRVAVFSSLIGFFIGNGLMIIAGAYGAIVYQQPDVVEVLVLQGLSMAAVVMLFLNLWTTQDNTIYNFAAAGCNMLRTDRRKTVTMVGAGIGTLLAIGGMYEMLIPFLILLGSIIPPIGGVIMANYFYCHKQHYPKLAEAQLPAFNWTGLGAYLIGAVCAYLSPWVAPIVGIVVGALAHIVLFEVQRALSGQLQAKANP</sequence>
<name>A0A1I3DYV6_9PSED</name>
<feature type="transmembrane region" description="Helical" evidence="6">
    <location>
        <begin position="99"/>
        <end position="127"/>
    </location>
</feature>
<feature type="transmembrane region" description="Helical" evidence="6">
    <location>
        <begin position="133"/>
        <end position="151"/>
    </location>
</feature>
<dbReference type="InterPro" id="IPR001248">
    <property type="entry name" value="Pur-cyt_permease"/>
</dbReference>
<keyword evidence="5 6" id="KW-0472">Membrane</keyword>
<protein>
    <submittedName>
        <fullName evidence="7">Cytosine permease</fullName>
    </submittedName>
</protein>
<evidence type="ECO:0000256" key="4">
    <source>
        <dbReference type="ARBA" id="ARBA00022989"/>
    </source>
</evidence>
<dbReference type="InterPro" id="IPR030191">
    <property type="entry name" value="CodB"/>
</dbReference>
<evidence type="ECO:0000256" key="3">
    <source>
        <dbReference type="ARBA" id="ARBA00022692"/>
    </source>
</evidence>
<comment type="subcellular location">
    <subcellularLocation>
        <location evidence="1">Membrane</location>
        <topology evidence="1">Multi-pass membrane protein</topology>
    </subcellularLocation>
</comment>
<proteinExistence type="inferred from homology"/>
<dbReference type="NCBIfam" id="NF008241">
    <property type="entry name" value="PRK11017.1"/>
    <property type="match status" value="1"/>
</dbReference>
<feature type="transmembrane region" description="Helical" evidence="6">
    <location>
        <begin position="265"/>
        <end position="283"/>
    </location>
</feature>
<accession>A0A1I3DYV6</accession>
<feature type="transmembrane region" description="Helical" evidence="6">
    <location>
        <begin position="158"/>
        <end position="178"/>
    </location>
</feature>
<dbReference type="OrthoDB" id="5487344at2"/>
<keyword evidence="8" id="KW-1185">Reference proteome</keyword>
<dbReference type="GO" id="GO:0005886">
    <property type="term" value="C:plasma membrane"/>
    <property type="evidence" value="ECO:0007669"/>
    <property type="project" value="TreeGrafter"/>
</dbReference>
<organism evidence="7 8">
    <name type="scientific">Pseudomonas guineae</name>
    <dbReference type="NCBI Taxonomy" id="425504"/>
    <lineage>
        <taxon>Bacteria</taxon>
        <taxon>Pseudomonadati</taxon>
        <taxon>Pseudomonadota</taxon>
        <taxon>Gammaproteobacteria</taxon>
        <taxon>Pseudomonadales</taxon>
        <taxon>Pseudomonadaceae</taxon>
        <taxon>Pseudomonas</taxon>
    </lineage>
</organism>
<evidence type="ECO:0000313" key="7">
    <source>
        <dbReference type="EMBL" id="SFH91631.1"/>
    </source>
</evidence>
<dbReference type="CDD" id="cd11484">
    <property type="entry name" value="SLC-NCS1sbd_CobB-like"/>
    <property type="match status" value="1"/>
</dbReference>
<evidence type="ECO:0000256" key="2">
    <source>
        <dbReference type="ARBA" id="ARBA00008974"/>
    </source>
</evidence>
<dbReference type="Gene3D" id="1.10.4160.10">
    <property type="entry name" value="Hydantoin permease"/>
    <property type="match status" value="1"/>
</dbReference>
<feature type="transmembrane region" description="Helical" evidence="6">
    <location>
        <begin position="332"/>
        <end position="353"/>
    </location>
</feature>
<feature type="transmembrane region" description="Helical" evidence="6">
    <location>
        <begin position="198"/>
        <end position="217"/>
    </location>
</feature>
<keyword evidence="3 6" id="KW-0812">Transmembrane</keyword>
<evidence type="ECO:0000313" key="8">
    <source>
        <dbReference type="Proteomes" id="UP000243606"/>
    </source>
</evidence>
<comment type="similarity">
    <text evidence="2">Belongs to the purine-cytosine permease (2.A.39) family.</text>
</comment>
<evidence type="ECO:0000256" key="6">
    <source>
        <dbReference type="SAM" id="Phobius"/>
    </source>
</evidence>
<feature type="transmembrane region" description="Helical" evidence="6">
    <location>
        <begin position="394"/>
        <end position="414"/>
    </location>
</feature>
<keyword evidence="4 6" id="KW-1133">Transmembrane helix</keyword>
<feature type="transmembrane region" description="Helical" evidence="6">
    <location>
        <begin position="22"/>
        <end position="43"/>
    </location>
</feature>
<dbReference type="RefSeq" id="WP_090239711.1">
    <property type="nucleotide sequence ID" value="NZ_FOQL01000001.1"/>
</dbReference>
<feature type="transmembrane region" description="Helical" evidence="6">
    <location>
        <begin position="229"/>
        <end position="253"/>
    </location>
</feature>
<dbReference type="Pfam" id="PF02133">
    <property type="entry name" value="Transp_cyt_pur"/>
    <property type="match status" value="1"/>
</dbReference>
<feature type="transmembrane region" description="Helical" evidence="6">
    <location>
        <begin position="55"/>
        <end position="78"/>
    </location>
</feature>
<reference evidence="8" key="1">
    <citation type="submission" date="2016-10" db="EMBL/GenBank/DDBJ databases">
        <authorList>
            <person name="Varghese N."/>
            <person name="Submissions S."/>
        </authorList>
    </citation>
    <scope>NUCLEOTIDE SEQUENCE [LARGE SCALE GENOMIC DNA]</scope>
    <source>
        <strain evidence="8">LMG 24016</strain>
    </source>
</reference>
<gene>
    <name evidence="7" type="ORF">SAMN05216206_0742</name>
</gene>
<dbReference type="EMBL" id="FOQL01000001">
    <property type="protein sequence ID" value="SFH91631.1"/>
    <property type="molecule type" value="Genomic_DNA"/>
</dbReference>
<dbReference type="Proteomes" id="UP000243606">
    <property type="component" value="Unassembled WGS sequence"/>
</dbReference>
<evidence type="ECO:0000256" key="5">
    <source>
        <dbReference type="ARBA" id="ARBA00023136"/>
    </source>
</evidence>
<dbReference type="STRING" id="425504.SAMN05216206_0742"/>